<accession>A0A9D1U0F0</accession>
<dbReference type="Pfam" id="PF04439">
    <property type="entry name" value="Adenyl_transf"/>
    <property type="match status" value="1"/>
</dbReference>
<dbReference type="AlphaFoldDB" id="A0A9D1U0F0"/>
<reference evidence="1" key="2">
    <citation type="submission" date="2021-04" db="EMBL/GenBank/DDBJ databases">
        <authorList>
            <person name="Gilroy R."/>
        </authorList>
    </citation>
    <scope>NUCLEOTIDE SEQUENCE</scope>
    <source>
        <strain evidence="1">ChiHjej13B12-752</strain>
    </source>
</reference>
<dbReference type="SUPFAM" id="SSF81301">
    <property type="entry name" value="Nucleotidyltransferase"/>
    <property type="match status" value="1"/>
</dbReference>
<gene>
    <name evidence="1" type="ORF">H9891_06135</name>
</gene>
<dbReference type="InterPro" id="IPR043519">
    <property type="entry name" value="NT_sf"/>
</dbReference>
<dbReference type="InterPro" id="IPR007530">
    <property type="entry name" value="Aminoglycoside_adenylylTfrase"/>
</dbReference>
<evidence type="ECO:0000313" key="1">
    <source>
        <dbReference type="EMBL" id="HIW12725.1"/>
    </source>
</evidence>
<sequence length="38" mass="4594">MLMLEGSRNNVNIQKDDWQDYDITFFTEDMYKLYGKGN</sequence>
<organism evidence="1 2">
    <name type="scientific">Candidatus Salinicoccus stercoripullorum</name>
    <dbReference type="NCBI Taxonomy" id="2838756"/>
    <lineage>
        <taxon>Bacteria</taxon>
        <taxon>Bacillati</taxon>
        <taxon>Bacillota</taxon>
        <taxon>Bacilli</taxon>
        <taxon>Bacillales</taxon>
        <taxon>Staphylococcaceae</taxon>
        <taxon>Salinicoccus</taxon>
    </lineage>
</organism>
<name>A0A9D1U0F0_9STAP</name>
<dbReference type="EMBL" id="DXHR01000020">
    <property type="protein sequence ID" value="HIW12725.1"/>
    <property type="molecule type" value="Genomic_DNA"/>
</dbReference>
<dbReference type="Gene3D" id="3.30.460.10">
    <property type="entry name" value="Beta Polymerase, domain 2"/>
    <property type="match status" value="1"/>
</dbReference>
<reference evidence="1" key="1">
    <citation type="journal article" date="2021" name="PeerJ">
        <title>Extensive microbial diversity within the chicken gut microbiome revealed by metagenomics and culture.</title>
        <authorList>
            <person name="Gilroy R."/>
            <person name="Ravi A."/>
            <person name="Getino M."/>
            <person name="Pursley I."/>
            <person name="Horton D.L."/>
            <person name="Alikhan N.F."/>
            <person name="Baker D."/>
            <person name="Gharbi K."/>
            <person name="Hall N."/>
            <person name="Watson M."/>
            <person name="Adriaenssens E.M."/>
            <person name="Foster-Nyarko E."/>
            <person name="Jarju S."/>
            <person name="Secka A."/>
            <person name="Antonio M."/>
            <person name="Oren A."/>
            <person name="Chaudhuri R.R."/>
            <person name="La Ragione R."/>
            <person name="Hildebrand F."/>
            <person name="Pallen M.J."/>
        </authorList>
    </citation>
    <scope>NUCLEOTIDE SEQUENCE</scope>
    <source>
        <strain evidence="1">ChiHjej13B12-752</strain>
    </source>
</reference>
<comment type="caution">
    <text evidence="1">The sequence shown here is derived from an EMBL/GenBank/DDBJ whole genome shotgun (WGS) entry which is preliminary data.</text>
</comment>
<evidence type="ECO:0000313" key="2">
    <source>
        <dbReference type="Proteomes" id="UP000823989"/>
    </source>
</evidence>
<proteinExistence type="predicted"/>
<protein>
    <submittedName>
        <fullName evidence="1">Aminoglycoside 6-adenylyltransferase</fullName>
    </submittedName>
</protein>
<dbReference type="Proteomes" id="UP000823989">
    <property type="component" value="Unassembled WGS sequence"/>
</dbReference>